<dbReference type="Gene3D" id="2.60.40.1120">
    <property type="entry name" value="Carboxypeptidase-like, regulatory domain"/>
    <property type="match status" value="1"/>
</dbReference>
<dbReference type="Pfam" id="PF07676">
    <property type="entry name" value="PD40"/>
    <property type="match status" value="1"/>
</dbReference>
<dbReference type="PANTHER" id="PTHR30329">
    <property type="entry name" value="STATOR ELEMENT OF FLAGELLAR MOTOR COMPLEX"/>
    <property type="match status" value="1"/>
</dbReference>
<dbReference type="RefSeq" id="WP_244154739.1">
    <property type="nucleotide sequence ID" value="NZ_FMZH01000016.1"/>
</dbReference>
<dbReference type="AlphaFoldDB" id="A0A1G7BTS4"/>
<dbReference type="PANTHER" id="PTHR30329:SF21">
    <property type="entry name" value="LIPOPROTEIN YIAD-RELATED"/>
    <property type="match status" value="1"/>
</dbReference>
<gene>
    <name evidence="6" type="ORF">SAMN04488024_11649</name>
</gene>
<dbReference type="SUPFAM" id="SSF82171">
    <property type="entry name" value="DPP6 N-terminal domain-like"/>
    <property type="match status" value="1"/>
</dbReference>
<dbReference type="InterPro" id="IPR006665">
    <property type="entry name" value="OmpA-like"/>
</dbReference>
<proteinExistence type="predicted"/>
<dbReference type="STRING" id="390242.SAMN04488024_11649"/>
<feature type="domain" description="OmpA-like" evidence="5">
    <location>
        <begin position="544"/>
        <end position="665"/>
    </location>
</feature>
<evidence type="ECO:0000256" key="2">
    <source>
        <dbReference type="ARBA" id="ARBA00023136"/>
    </source>
</evidence>
<evidence type="ECO:0000256" key="1">
    <source>
        <dbReference type="ARBA" id="ARBA00004442"/>
    </source>
</evidence>
<dbReference type="InterPro" id="IPR011990">
    <property type="entry name" value="TPR-like_helical_dom_sf"/>
</dbReference>
<keyword evidence="3" id="KW-0998">Cell outer membrane</keyword>
<reference evidence="7" key="1">
    <citation type="submission" date="2016-10" db="EMBL/GenBank/DDBJ databases">
        <authorList>
            <person name="Varghese N."/>
            <person name="Submissions S."/>
        </authorList>
    </citation>
    <scope>NUCLEOTIDE SEQUENCE [LARGE SCALE GENOMIC DNA]</scope>
    <source>
        <strain evidence="7">DSM 18609</strain>
    </source>
</reference>
<organism evidence="6 7">
    <name type="scientific">Pedobacter soli</name>
    <dbReference type="NCBI Taxonomy" id="390242"/>
    <lineage>
        <taxon>Bacteria</taxon>
        <taxon>Pseudomonadati</taxon>
        <taxon>Bacteroidota</taxon>
        <taxon>Sphingobacteriia</taxon>
        <taxon>Sphingobacteriales</taxon>
        <taxon>Sphingobacteriaceae</taxon>
        <taxon>Pedobacter</taxon>
    </lineage>
</organism>
<dbReference type="Pfam" id="PF00691">
    <property type="entry name" value="OmpA"/>
    <property type="match status" value="1"/>
</dbReference>
<accession>A0A1G7BTS4</accession>
<dbReference type="Gene3D" id="1.25.40.10">
    <property type="entry name" value="Tetratricopeptide repeat domain"/>
    <property type="match status" value="1"/>
</dbReference>
<dbReference type="CDD" id="cd07185">
    <property type="entry name" value="OmpA_C-like"/>
    <property type="match status" value="1"/>
</dbReference>
<dbReference type="InterPro" id="IPR050330">
    <property type="entry name" value="Bact_OuterMem_StrucFunc"/>
</dbReference>
<sequence length="665" mass="74234">MAQLFISSKIIINPKGFLATVMLSALLLFSSGRSQAQYVLNAADAQYELFNYSKAINLYEQAYQKKATRYAAERLYQCYAFINDYKQAESWSAIAAGMADAKPENILAYAKALQQNSKYTEAKQQFQKYAILDKTIAPADANRWLLSCDSALYWMKNPTTVIISNATQFNSAQSDWGLNSFGNRVTFASDRGVNGLGQSTSERPFLKFDGAKKPDKNIYGWTGNPYLRLYTQKATTDSLSLFPISTHTDYHMGPASFTQGSKEMYFTLTKIPKQPVYVKGKLATVNVEIYSSKLDEKGNWTAPLAFSFNKVDEYSLSDPYISADGNTLYFSSTMPGGLGGADIYFCRRNADGTWQLPVNMKALNTAGNERTPVLGTHNDFYFSSDGRVGMGGLDIYKASFVADEIRQIENMGYPLNSPQDDFAFLKTDALNGYLSSNRLGGLGNDDIYSFKAQEILAFKLTGIVIDKRTNLPLSNAVVTLNKTGFQNLKVLTGDDGAFKFNLEKSSDYQLSGEKTAYRNDLAQLSTKGLTASTTLNQNLYLEKVELEKAIKLENIYYDFDKSNIRPDAAIELNKLVKIMKDNPTIWIELGSHTDSRGNDQYNMRLSQNRANAAVQYIINQGINQNRITAKGYGESKLLNKCANGIQCSPAEHQLNRRTEFKIVKL</sequence>
<name>A0A1G7BTS4_9SPHI</name>
<dbReference type="PRINTS" id="PR01021">
    <property type="entry name" value="OMPADOMAIN"/>
</dbReference>
<evidence type="ECO:0000256" key="3">
    <source>
        <dbReference type="ARBA" id="ARBA00023237"/>
    </source>
</evidence>
<keyword evidence="7" id="KW-1185">Reference proteome</keyword>
<dbReference type="PROSITE" id="PS51123">
    <property type="entry name" value="OMPA_2"/>
    <property type="match status" value="1"/>
</dbReference>
<dbReference type="InterPro" id="IPR011659">
    <property type="entry name" value="WD40"/>
</dbReference>
<dbReference type="Proteomes" id="UP000199455">
    <property type="component" value="Unassembled WGS sequence"/>
</dbReference>
<evidence type="ECO:0000313" key="6">
    <source>
        <dbReference type="EMBL" id="SDE30469.1"/>
    </source>
</evidence>
<comment type="subcellular location">
    <subcellularLocation>
        <location evidence="1">Cell outer membrane</location>
    </subcellularLocation>
</comment>
<dbReference type="SUPFAM" id="SSF49464">
    <property type="entry name" value="Carboxypeptidase regulatory domain-like"/>
    <property type="match status" value="1"/>
</dbReference>
<evidence type="ECO:0000256" key="4">
    <source>
        <dbReference type="PROSITE-ProRule" id="PRU00473"/>
    </source>
</evidence>
<dbReference type="InterPro" id="IPR036737">
    <property type="entry name" value="OmpA-like_sf"/>
</dbReference>
<protein>
    <submittedName>
        <fullName evidence="6">OmpA family protein</fullName>
    </submittedName>
</protein>
<dbReference type="InterPro" id="IPR006664">
    <property type="entry name" value="OMP_bac"/>
</dbReference>
<dbReference type="InterPro" id="IPR008969">
    <property type="entry name" value="CarboxyPept-like_regulatory"/>
</dbReference>
<dbReference type="Gene3D" id="3.30.1330.60">
    <property type="entry name" value="OmpA-like domain"/>
    <property type="match status" value="1"/>
</dbReference>
<dbReference type="EMBL" id="FMZH01000016">
    <property type="protein sequence ID" value="SDE30469.1"/>
    <property type="molecule type" value="Genomic_DNA"/>
</dbReference>
<keyword evidence="2 4" id="KW-0472">Membrane</keyword>
<dbReference type="SUPFAM" id="SSF103088">
    <property type="entry name" value="OmpA-like"/>
    <property type="match status" value="1"/>
</dbReference>
<dbReference type="SUPFAM" id="SSF48452">
    <property type="entry name" value="TPR-like"/>
    <property type="match status" value="1"/>
</dbReference>
<evidence type="ECO:0000259" key="5">
    <source>
        <dbReference type="PROSITE" id="PS51123"/>
    </source>
</evidence>
<evidence type="ECO:0000313" key="7">
    <source>
        <dbReference type="Proteomes" id="UP000199455"/>
    </source>
</evidence>
<dbReference type="GO" id="GO:0009279">
    <property type="term" value="C:cell outer membrane"/>
    <property type="evidence" value="ECO:0007669"/>
    <property type="project" value="UniProtKB-SubCell"/>
</dbReference>